<gene>
    <name evidence="2" type="ORF">MVEN_02315700</name>
</gene>
<feature type="region of interest" description="Disordered" evidence="1">
    <location>
        <begin position="1021"/>
        <end position="1043"/>
    </location>
</feature>
<comment type="caution">
    <text evidence="2">The sequence shown here is derived from an EMBL/GenBank/DDBJ whole genome shotgun (WGS) entry which is preliminary data.</text>
</comment>
<dbReference type="EMBL" id="JACAZI010000027">
    <property type="protein sequence ID" value="KAF7334099.1"/>
    <property type="molecule type" value="Genomic_DNA"/>
</dbReference>
<dbReference type="Proteomes" id="UP000620124">
    <property type="component" value="Unassembled WGS sequence"/>
</dbReference>
<evidence type="ECO:0008006" key="4">
    <source>
        <dbReference type="Google" id="ProtNLM"/>
    </source>
</evidence>
<dbReference type="Pfam" id="PF18758">
    <property type="entry name" value="KDZ"/>
    <property type="match status" value="1"/>
</dbReference>
<feature type="compositionally biased region" description="Low complexity" evidence="1">
    <location>
        <begin position="394"/>
        <end position="405"/>
    </location>
</feature>
<keyword evidence="3" id="KW-1185">Reference proteome</keyword>
<sequence>MPRPLLPDRFNSTMGRNKRKGLSAGHSVSYGTQRSSKKAKTVSINVSGSTLKRQEERYKEQLASLSFTQREELFGLGSYDIEMPPVPQGFDDDGWQDTDSDEEEAFQRLPPGEEGLYHSNAGKEEAFHEIFQKCKPGRGDPRRRTMRIQTMIDSWKEKMPALVDAYLTMKHEGPLVVKPDEPFWAIDVMGFEENGPRRFTHFSGSGSTNETLIRHGYLGASPDRVSLAFPIHLLEIFRQIHRVCPRYSMDAFSKTLTNLHNVTPNSALPDQLRIAYDTYLEIMRQVDARVDHALGRNSEWRIKNICAPCFYTTEHEHPLYPRYLASLDGNNSLKLIDSVFRAGILRPDDRTSNSFRWLTSEQVDIFKNEVADSQKRARLKKSVAGDVSAHTQSPATAPAPTAATPSHVMAPTPTSSHLDYGEGESLAADVAEDTAPAANVAEGNEDIAWLNVNELDADESEELAKGINACVDRWKAAAPEARKKMHALFAVSGIFLSVCRHGHILVMCDMIRSGELMKYPLAIVKELLDRYGPDGGLGYDIMCAFYKTLLRSSLGARVVAMRLRGVVPSFHGHAHNRTCQIEWHPLYVEGVGLEDFEECERTFCKSNHLASITRMATAFHRQQEIDEHFYFHDFDKHLASGNFIYQNYRQALEKIAANRAQLTTLEIRLGTAAEDYEKDHQDEIKYFEGLRSEPQNIQIECDYVELLLKLHVSERDSDSAKSDFQQLDHLIITKGYTRPDIARVRTRYRTTWAKFLAVQETVCRFEEEHSIEERWSPESKEYQDALLLMTEKRYRTALAELERLVVARLFELTKLNMSGVAYKLRDKISKALKTRAEAIRRALKEYNSAALALSPPRDRLSFAEVLNTTTLAEFDLLRDTRQDIRVLPWTQPARREAMVLYFGIKRAKEEIRRLNVEIRRTITYMVDEHVDYYQAISSHLIRDSPLAAELSHRWSLATNFSTAIARRFAQCSRLTGFSGSLFPGIREGRDSDFGSGIPSPAWLTATLRVVQTDIQIEEPTEATKIDADSTAQEELDESGLDMDEDDLVTLMENLNAS</sequence>
<protein>
    <recommendedName>
        <fullName evidence="4">CxC1-like cysteine cluster associated with KDZ transposases domain-containing protein</fullName>
    </recommendedName>
</protein>
<dbReference type="PANTHER" id="PTHR33096:SF1">
    <property type="entry name" value="CXC1-LIKE CYSTEINE CLUSTER ASSOCIATED WITH KDZ TRANSPOSASES DOMAIN-CONTAINING PROTEIN"/>
    <property type="match status" value="1"/>
</dbReference>
<name>A0A8H6X4Y2_9AGAR</name>
<feature type="region of interest" description="Disordered" evidence="1">
    <location>
        <begin position="1"/>
        <end position="43"/>
    </location>
</feature>
<accession>A0A8H6X4Y2</accession>
<evidence type="ECO:0000313" key="3">
    <source>
        <dbReference type="Proteomes" id="UP000620124"/>
    </source>
</evidence>
<evidence type="ECO:0000313" key="2">
    <source>
        <dbReference type="EMBL" id="KAF7334099.1"/>
    </source>
</evidence>
<feature type="region of interest" description="Disordered" evidence="1">
    <location>
        <begin position="381"/>
        <end position="420"/>
    </location>
</feature>
<dbReference type="InterPro" id="IPR040521">
    <property type="entry name" value="KDZ"/>
</dbReference>
<dbReference type="AlphaFoldDB" id="A0A8H6X4Y2"/>
<proteinExistence type="predicted"/>
<organism evidence="2 3">
    <name type="scientific">Mycena venus</name>
    <dbReference type="NCBI Taxonomy" id="2733690"/>
    <lineage>
        <taxon>Eukaryota</taxon>
        <taxon>Fungi</taxon>
        <taxon>Dikarya</taxon>
        <taxon>Basidiomycota</taxon>
        <taxon>Agaricomycotina</taxon>
        <taxon>Agaricomycetes</taxon>
        <taxon>Agaricomycetidae</taxon>
        <taxon>Agaricales</taxon>
        <taxon>Marasmiineae</taxon>
        <taxon>Mycenaceae</taxon>
        <taxon>Mycena</taxon>
    </lineage>
</organism>
<feature type="compositionally biased region" description="Acidic residues" evidence="1">
    <location>
        <begin position="1031"/>
        <end position="1043"/>
    </location>
</feature>
<dbReference type="OrthoDB" id="2505969at2759"/>
<reference evidence="2" key="1">
    <citation type="submission" date="2020-05" db="EMBL/GenBank/DDBJ databases">
        <title>Mycena genomes resolve the evolution of fungal bioluminescence.</title>
        <authorList>
            <person name="Tsai I.J."/>
        </authorList>
    </citation>
    <scope>NUCLEOTIDE SEQUENCE</scope>
    <source>
        <strain evidence="2">CCC161011</strain>
    </source>
</reference>
<evidence type="ECO:0000256" key="1">
    <source>
        <dbReference type="SAM" id="MobiDB-lite"/>
    </source>
</evidence>
<dbReference type="PANTHER" id="PTHR33096">
    <property type="entry name" value="CXC2 DOMAIN-CONTAINING PROTEIN"/>
    <property type="match status" value="1"/>
</dbReference>